<dbReference type="PROSITE" id="PS50405">
    <property type="entry name" value="GST_CTER"/>
    <property type="match status" value="1"/>
</dbReference>
<evidence type="ECO:0000256" key="2">
    <source>
        <dbReference type="ARBA" id="ARBA00022679"/>
    </source>
</evidence>
<feature type="domain" description="GST C-terminal" evidence="5">
    <location>
        <begin position="85"/>
        <end position="212"/>
    </location>
</feature>
<proteinExistence type="predicted"/>
<dbReference type="InterPro" id="IPR010987">
    <property type="entry name" value="Glutathione-S-Trfase_C-like"/>
</dbReference>
<sequence length="218" mass="25045">MADSIELISFKLCPFVQRSVITLLEKGVPFDITYIDLSNKPDWFLKISPTGKVPVLRIGDTVLFESAVINEYLDEVTPPSLHPSDPLEKARHRAWIEYLSTLLMNQYRLIMARDKAGFEQERDAFLDGLARLEEQLDDDGPWFAGIRFSLVDTAGAPLMMRTRTLDRNFSTELLKAYPKLQRWSDVLLARESVKLSVVEDFEQLSIERYRAQGSWVMA</sequence>
<dbReference type="InterPro" id="IPR036249">
    <property type="entry name" value="Thioredoxin-like_sf"/>
</dbReference>
<dbReference type="SFLD" id="SFLDG00358">
    <property type="entry name" value="Main_(cytGST)"/>
    <property type="match status" value="1"/>
</dbReference>
<comment type="catalytic activity">
    <reaction evidence="3">
        <text>RX + glutathione = an S-substituted glutathione + a halide anion + H(+)</text>
        <dbReference type="Rhea" id="RHEA:16437"/>
        <dbReference type="ChEBI" id="CHEBI:15378"/>
        <dbReference type="ChEBI" id="CHEBI:16042"/>
        <dbReference type="ChEBI" id="CHEBI:17792"/>
        <dbReference type="ChEBI" id="CHEBI:57925"/>
        <dbReference type="ChEBI" id="CHEBI:90779"/>
        <dbReference type="EC" id="2.5.1.18"/>
    </reaction>
</comment>
<dbReference type="EC" id="2.5.1.18" evidence="1"/>
<dbReference type="SUPFAM" id="SSF47616">
    <property type="entry name" value="GST C-terminal domain-like"/>
    <property type="match status" value="1"/>
</dbReference>
<feature type="domain" description="GST N-terminal" evidence="4">
    <location>
        <begin position="3"/>
        <end position="81"/>
    </location>
</feature>
<organism evidence="6 7">
    <name type="scientific">Kistimonas scapharcae</name>
    <dbReference type="NCBI Taxonomy" id="1036133"/>
    <lineage>
        <taxon>Bacteria</taxon>
        <taxon>Pseudomonadati</taxon>
        <taxon>Pseudomonadota</taxon>
        <taxon>Gammaproteobacteria</taxon>
        <taxon>Oceanospirillales</taxon>
        <taxon>Endozoicomonadaceae</taxon>
        <taxon>Kistimonas</taxon>
    </lineage>
</organism>
<keyword evidence="7" id="KW-1185">Reference proteome</keyword>
<evidence type="ECO:0000259" key="4">
    <source>
        <dbReference type="PROSITE" id="PS50404"/>
    </source>
</evidence>
<dbReference type="SFLD" id="SFLDS00019">
    <property type="entry name" value="Glutathione_Transferase_(cytos"/>
    <property type="match status" value="1"/>
</dbReference>
<dbReference type="Gene3D" id="1.20.1050.10">
    <property type="match status" value="1"/>
</dbReference>
<name>A0ABP8V7H2_9GAMM</name>
<evidence type="ECO:0000256" key="1">
    <source>
        <dbReference type="ARBA" id="ARBA00012452"/>
    </source>
</evidence>
<dbReference type="EMBL" id="BAABFL010000441">
    <property type="protein sequence ID" value="GAA4651190.1"/>
    <property type="molecule type" value="Genomic_DNA"/>
</dbReference>
<dbReference type="InterPro" id="IPR004045">
    <property type="entry name" value="Glutathione_S-Trfase_N"/>
</dbReference>
<protein>
    <recommendedName>
        <fullName evidence="1">glutathione transferase</fullName>
        <ecNumber evidence="1">2.5.1.18</ecNumber>
    </recommendedName>
</protein>
<evidence type="ECO:0000313" key="7">
    <source>
        <dbReference type="Proteomes" id="UP001500604"/>
    </source>
</evidence>
<evidence type="ECO:0000313" key="6">
    <source>
        <dbReference type="EMBL" id="GAA4651190.1"/>
    </source>
</evidence>
<dbReference type="PANTHER" id="PTHR43968:SF6">
    <property type="entry name" value="GLUTATHIONE S-TRANSFERASE OMEGA"/>
    <property type="match status" value="1"/>
</dbReference>
<dbReference type="Pfam" id="PF13410">
    <property type="entry name" value="GST_C_2"/>
    <property type="match status" value="1"/>
</dbReference>
<dbReference type="InterPro" id="IPR045073">
    <property type="entry name" value="Omega/Tau-like"/>
</dbReference>
<gene>
    <name evidence="6" type="ORF">GCM10023116_34730</name>
</gene>
<dbReference type="PANTHER" id="PTHR43968">
    <property type="match status" value="1"/>
</dbReference>
<reference evidence="7" key="1">
    <citation type="journal article" date="2019" name="Int. J. Syst. Evol. Microbiol.">
        <title>The Global Catalogue of Microorganisms (GCM) 10K type strain sequencing project: providing services to taxonomists for standard genome sequencing and annotation.</title>
        <authorList>
            <consortium name="The Broad Institute Genomics Platform"/>
            <consortium name="The Broad Institute Genome Sequencing Center for Infectious Disease"/>
            <person name="Wu L."/>
            <person name="Ma J."/>
        </authorList>
    </citation>
    <scope>NUCLEOTIDE SEQUENCE [LARGE SCALE GENOMIC DNA]</scope>
    <source>
        <strain evidence="7">JCM 17805</strain>
    </source>
</reference>
<dbReference type="InterPro" id="IPR050983">
    <property type="entry name" value="GST_Omega/HSP26"/>
</dbReference>
<evidence type="ECO:0000259" key="5">
    <source>
        <dbReference type="PROSITE" id="PS50405"/>
    </source>
</evidence>
<dbReference type="SUPFAM" id="SSF52833">
    <property type="entry name" value="Thioredoxin-like"/>
    <property type="match status" value="1"/>
</dbReference>
<dbReference type="PROSITE" id="PS50404">
    <property type="entry name" value="GST_NTER"/>
    <property type="match status" value="1"/>
</dbReference>
<dbReference type="Gene3D" id="3.40.30.10">
    <property type="entry name" value="Glutaredoxin"/>
    <property type="match status" value="1"/>
</dbReference>
<dbReference type="RefSeq" id="WP_345197525.1">
    <property type="nucleotide sequence ID" value="NZ_BAABFL010000441.1"/>
</dbReference>
<dbReference type="Proteomes" id="UP001500604">
    <property type="component" value="Unassembled WGS sequence"/>
</dbReference>
<dbReference type="SFLD" id="SFLDG01152">
    <property type="entry name" value="Main.3:_Omega-_and_Tau-like"/>
    <property type="match status" value="1"/>
</dbReference>
<dbReference type="InterPro" id="IPR036282">
    <property type="entry name" value="Glutathione-S-Trfase_C_sf"/>
</dbReference>
<comment type="caution">
    <text evidence="6">The sequence shown here is derived from an EMBL/GenBank/DDBJ whole genome shotgun (WGS) entry which is preliminary data.</text>
</comment>
<keyword evidence="2" id="KW-0808">Transferase</keyword>
<dbReference type="InterPro" id="IPR040079">
    <property type="entry name" value="Glutathione_S-Trfase"/>
</dbReference>
<accession>A0ABP8V7H2</accession>
<evidence type="ECO:0000256" key="3">
    <source>
        <dbReference type="ARBA" id="ARBA00047960"/>
    </source>
</evidence>
<dbReference type="Pfam" id="PF13409">
    <property type="entry name" value="GST_N_2"/>
    <property type="match status" value="1"/>
</dbReference>